<reference evidence="4 5" key="1">
    <citation type="journal article" date="2023" name="Hortic Res">
        <title>Pangenome of water caltrop reveals structural variations and asymmetric subgenome divergence after allopolyploidization.</title>
        <authorList>
            <person name="Zhang X."/>
            <person name="Chen Y."/>
            <person name="Wang L."/>
            <person name="Yuan Y."/>
            <person name="Fang M."/>
            <person name="Shi L."/>
            <person name="Lu R."/>
            <person name="Comes H.P."/>
            <person name="Ma Y."/>
            <person name="Chen Y."/>
            <person name="Huang G."/>
            <person name="Zhou Y."/>
            <person name="Zheng Z."/>
            <person name="Qiu Y."/>
        </authorList>
    </citation>
    <scope>NUCLEOTIDE SEQUENCE [LARGE SCALE GENOMIC DNA]</scope>
    <source>
        <tissue evidence="4">Roots</tissue>
    </source>
</reference>
<evidence type="ECO:0000313" key="4">
    <source>
        <dbReference type="EMBL" id="KAK4765957.1"/>
    </source>
</evidence>
<dbReference type="Pfam" id="PF12739">
    <property type="entry name" value="TRAPPC-Trs85"/>
    <property type="match status" value="1"/>
</dbReference>
<dbReference type="PANTHER" id="PTHR12975">
    <property type="entry name" value="TRANSPORT PROTEIN TRAPP"/>
    <property type="match status" value="1"/>
</dbReference>
<evidence type="ECO:0000259" key="2">
    <source>
        <dbReference type="Pfam" id="PF24544"/>
    </source>
</evidence>
<dbReference type="AlphaFoldDB" id="A0AAN7KGR9"/>
<dbReference type="Proteomes" id="UP001345219">
    <property type="component" value="Chromosome 7"/>
</dbReference>
<dbReference type="Gene3D" id="1.25.40.10">
    <property type="entry name" value="Tetratricopeptide repeat domain"/>
    <property type="match status" value="1"/>
</dbReference>
<proteinExistence type="predicted"/>
<accession>A0AAN7KGR9</accession>
<feature type="domain" description="TPPC8 second Ig-like" evidence="2">
    <location>
        <begin position="809"/>
        <end position="928"/>
    </location>
</feature>
<dbReference type="Pfam" id="PF24544">
    <property type="entry name" value="Ig_TPPC8_2nd"/>
    <property type="match status" value="1"/>
</dbReference>
<feature type="domain" description="TPPC8 C-terminal Ig-like" evidence="1">
    <location>
        <begin position="1119"/>
        <end position="1244"/>
    </location>
</feature>
<dbReference type="InterPro" id="IPR058538">
    <property type="entry name" value="Ig_TPPC8_2nd"/>
</dbReference>
<organism evidence="4 5">
    <name type="scientific">Trapa incisa</name>
    <dbReference type="NCBI Taxonomy" id="236973"/>
    <lineage>
        <taxon>Eukaryota</taxon>
        <taxon>Viridiplantae</taxon>
        <taxon>Streptophyta</taxon>
        <taxon>Embryophyta</taxon>
        <taxon>Tracheophyta</taxon>
        <taxon>Spermatophyta</taxon>
        <taxon>Magnoliopsida</taxon>
        <taxon>eudicotyledons</taxon>
        <taxon>Gunneridae</taxon>
        <taxon>Pentapetalae</taxon>
        <taxon>rosids</taxon>
        <taxon>malvids</taxon>
        <taxon>Myrtales</taxon>
        <taxon>Lythraceae</taxon>
        <taxon>Trapa</taxon>
    </lineage>
</organism>
<dbReference type="SUPFAM" id="SSF48452">
    <property type="entry name" value="TPR-like"/>
    <property type="match status" value="1"/>
</dbReference>
<evidence type="ECO:0008006" key="6">
    <source>
        <dbReference type="Google" id="ProtNLM"/>
    </source>
</evidence>
<dbReference type="InterPro" id="IPR011990">
    <property type="entry name" value="TPR-like_helical_dom_sf"/>
</dbReference>
<dbReference type="GO" id="GO:1990072">
    <property type="term" value="C:TRAPPIII protein complex"/>
    <property type="evidence" value="ECO:0007669"/>
    <property type="project" value="TreeGrafter"/>
</dbReference>
<gene>
    <name evidence="4" type="ORF">SAY87_007599</name>
</gene>
<sequence length="1280" mass="144243">MTDPASTPLGRMLMDEISPVVMVLTTPLVEAACQKNGLSFIEMLSPFCAFSNIDVPVRTASDQPYRLQKFKLRLFYASDIRQPDSQVARERLLEVITQAGEESLDLHTDAPQTDDLLSRSEYEVMPSWFKFFNKELIRVVSFSDHEAFDHPVACLLVVSTKDERPINRFVDLYNPDHLPSLLNDGAMDPKILKLYLLVHDNQDDGPENTTKLLFEMKSTFGVNVSQLLCINSSQDGLVEHLQNPWISPKSYTSSTLRLGHFLNKDDVNEIRDLTQELASKHIIPYMEEKVRVLNQQVSATRKGFRNQIKNLWWRKGKEDSLDASNGPMYTFSSNESQIRVLGDYAFMLRDYELALSNYRLISTDYKLDKAWKRYAAVQEMMGAAYFMLNHSWKESEHCMENAFNTYLKNVPAGHQNATRCGLWWVEMLKTRDQFKEAAGVYFLIAGEESLHSAVMLEQASYCYLYSKPPMLRKYGFHLVLSGNQYKKSDQIKHAIRTYRRAVSVFKGTTWSYIKDHVHFHIGQWYAFLGLYDAAVIHMLEVLMCSHQSKTTQELFFKNFLNFFQKTGKACELLKLPLPIIDASSLKVVFEDHRTYASSAAVSVTESLWRSFEEEVIPSLSTARTNWLEVQSKFTSKRPKESNICVVGEIIEVGVEFKNPLQISIPLTGISLICELSERSDDGQTDANITGGMLNDQDSKLAADRLLNSSASVVLSDVDCVLEGGSTTMVKLIVTPREEGILKIVGVKWKISGSVSGCYNFVANPMKNKTATRTRKHKHSFSDNLKFAVIKSLPKLEGMIHSIPERVYAGELRYLTLELSNKSEVAVKNLKMKISHPRFLNFGSAEHFDINYPACLQKITGSKRSGPMPMQREGSDSVFLFPNDNVIRKGSSLSWPLWFHAAVPGSVSLYIVLYYEIEDIECSMKYRTLRMFHNMEVLPAIDVSFQLSPQPSTPQKFLVRMDVTNQTSSEDFQMDQLSSLGNQWEISMIDPLFHPPLLMSGQAFSCFFMLKQRHEKSGDSEEISSLHSPIGGDVKLSTKDDDDSLFDVSLSPLSDFHNCERLYQEKQSEGGSHTVDFILISHQVHNKNNPGVSHSPCFLSNHACHCSILGSSPISWVIDGPHEIFHDFSASFCEVSLKMTLYNSSKTVASIRINTMDSSHLGDSGSVFSNQEGWYNVPLESAIKVTSDVRGTILKSLLWESAHPTIWSASSSTKLQLGPGSMAEIPLQVCVFCPGTYDLSNYAVQWNLQPLGAQQNPESGPSSGTCPGYPYYLTVISSSSG</sequence>
<keyword evidence="5" id="KW-1185">Reference proteome</keyword>
<dbReference type="InterPro" id="IPR058541">
    <property type="entry name" value="Ig_TPPC8_1st"/>
</dbReference>
<dbReference type="InterPro" id="IPR057651">
    <property type="entry name" value="Ig_TPPC8_C"/>
</dbReference>
<protein>
    <recommendedName>
        <fullName evidence="6">Trafficking protein particle complex subunit 8</fullName>
    </recommendedName>
</protein>
<feature type="domain" description="TPPC8 first Ig-like" evidence="3">
    <location>
        <begin position="605"/>
        <end position="758"/>
    </location>
</feature>
<evidence type="ECO:0000313" key="5">
    <source>
        <dbReference type="Proteomes" id="UP001345219"/>
    </source>
</evidence>
<dbReference type="Pfam" id="PF24545">
    <property type="entry name" value="Ig_TPPC8_1st"/>
    <property type="match status" value="1"/>
</dbReference>
<dbReference type="EMBL" id="JAXIOK010000007">
    <property type="protein sequence ID" value="KAK4765957.1"/>
    <property type="molecule type" value="Genomic_DNA"/>
</dbReference>
<name>A0AAN7KGR9_9MYRT</name>
<evidence type="ECO:0000259" key="1">
    <source>
        <dbReference type="Pfam" id="PF24542"/>
    </source>
</evidence>
<dbReference type="PANTHER" id="PTHR12975:SF6">
    <property type="entry name" value="TRAFFICKING PROTEIN PARTICLE COMPLEX SUBUNIT 8"/>
    <property type="match status" value="1"/>
</dbReference>
<evidence type="ECO:0000259" key="3">
    <source>
        <dbReference type="Pfam" id="PF24545"/>
    </source>
</evidence>
<comment type="caution">
    <text evidence="4">The sequence shown here is derived from an EMBL/GenBank/DDBJ whole genome shotgun (WGS) entry which is preliminary data.</text>
</comment>
<dbReference type="Pfam" id="PF24542">
    <property type="entry name" value="Ig_TPPC8_C"/>
    <property type="match status" value="1"/>
</dbReference>
<dbReference type="InterPro" id="IPR024420">
    <property type="entry name" value="TRAPP_III_complex_Trs85"/>
</dbReference>